<dbReference type="Pfam" id="PF12796">
    <property type="entry name" value="Ank_2"/>
    <property type="match status" value="1"/>
</dbReference>
<evidence type="ECO:0000313" key="5">
    <source>
        <dbReference type="Proteomes" id="UP000270866"/>
    </source>
</evidence>
<dbReference type="SMART" id="SM00248">
    <property type="entry name" value="ANK"/>
    <property type="match status" value="3"/>
</dbReference>
<dbReference type="AlphaFoldDB" id="A0A3L6NP62"/>
<keyword evidence="2 3" id="KW-0040">ANK repeat</keyword>
<evidence type="ECO:0000256" key="2">
    <source>
        <dbReference type="ARBA" id="ARBA00023043"/>
    </source>
</evidence>
<evidence type="ECO:0000313" key="4">
    <source>
        <dbReference type="EMBL" id="RKK19991.1"/>
    </source>
</evidence>
<protein>
    <submittedName>
        <fullName evidence="4">Uncharacterized protein</fullName>
    </submittedName>
</protein>
<keyword evidence="1" id="KW-0677">Repeat</keyword>
<dbReference type="InterPro" id="IPR002110">
    <property type="entry name" value="Ankyrin_rpt"/>
</dbReference>
<dbReference type="Proteomes" id="UP000270866">
    <property type="component" value="Chromosome 7"/>
</dbReference>
<dbReference type="SUPFAM" id="SSF48403">
    <property type="entry name" value="Ankyrin repeat"/>
    <property type="match status" value="1"/>
</dbReference>
<proteinExistence type="predicted"/>
<organism evidence="4 5">
    <name type="scientific">Fusarium oxysporum f. sp. cepae</name>
    <dbReference type="NCBI Taxonomy" id="396571"/>
    <lineage>
        <taxon>Eukaryota</taxon>
        <taxon>Fungi</taxon>
        <taxon>Dikarya</taxon>
        <taxon>Ascomycota</taxon>
        <taxon>Pezizomycotina</taxon>
        <taxon>Sordariomycetes</taxon>
        <taxon>Hypocreomycetidae</taxon>
        <taxon>Hypocreales</taxon>
        <taxon>Nectriaceae</taxon>
        <taxon>Fusarium</taxon>
        <taxon>Fusarium oxysporum species complex</taxon>
    </lineage>
</organism>
<dbReference type="PROSITE" id="PS50297">
    <property type="entry name" value="ANK_REP_REGION"/>
    <property type="match status" value="1"/>
</dbReference>
<sequence length="293" mass="32419">MSSTSSVDSDCSNDASVELPIVCYDGYDGYHGIRGPTDDLVHAVLAGDCARARCLSMLGFAVPAADSWVVYQACLQGIKMMHSLSFSARANLNRVMPWQMGDRNFHFLLRTPSDRFMGTKMIAIAYLIRHGAHPLEPDRLGNTALHILAEVLTQTETDGFGILRNMLKEDNNEFISRTIRDTCRSKIDTRNIPTGPGEGSTPLMCAVIHGHRECVEVLLEHGANPHAIGPSYQSPLYHAVARDFIDVARLLLDHGAIVTTEIEEDVRSLEMAQVLQEYQEIQMVEDSSDTSEN</sequence>
<comment type="caution">
    <text evidence="4">The sequence shown here is derived from an EMBL/GenBank/DDBJ whole genome shotgun (WGS) entry which is preliminary data.</text>
</comment>
<dbReference type="PROSITE" id="PS50088">
    <property type="entry name" value="ANK_REPEAT"/>
    <property type="match status" value="1"/>
</dbReference>
<dbReference type="EMBL" id="MRCU01000004">
    <property type="protein sequence ID" value="RKK19991.1"/>
    <property type="molecule type" value="Genomic_DNA"/>
</dbReference>
<reference evidence="4 5" key="1">
    <citation type="journal article" date="2018" name="Sci. Rep.">
        <title>Characterisation of pathogen-specific regions and novel effector candidates in Fusarium oxysporum f. sp. cepae.</title>
        <authorList>
            <person name="Armitage A.D."/>
            <person name="Taylor A."/>
            <person name="Sobczyk M.K."/>
            <person name="Baxter L."/>
            <person name="Greenfield B.P."/>
            <person name="Bates H.J."/>
            <person name="Wilson F."/>
            <person name="Jackson A.C."/>
            <person name="Ott S."/>
            <person name="Harrison R.J."/>
            <person name="Clarkson J.P."/>
        </authorList>
    </citation>
    <scope>NUCLEOTIDE SEQUENCE [LARGE SCALE GENOMIC DNA]</scope>
    <source>
        <strain evidence="4 5">FoC_Fus2</strain>
    </source>
</reference>
<dbReference type="Gene3D" id="1.25.40.20">
    <property type="entry name" value="Ankyrin repeat-containing domain"/>
    <property type="match status" value="1"/>
</dbReference>
<name>A0A3L6NP62_FUSOX</name>
<dbReference type="InterPro" id="IPR036770">
    <property type="entry name" value="Ankyrin_rpt-contain_sf"/>
</dbReference>
<dbReference type="PANTHER" id="PTHR24171">
    <property type="entry name" value="ANKYRIN REPEAT DOMAIN-CONTAINING PROTEIN 39-RELATED"/>
    <property type="match status" value="1"/>
</dbReference>
<feature type="repeat" description="ANK" evidence="3">
    <location>
        <begin position="198"/>
        <end position="230"/>
    </location>
</feature>
<evidence type="ECO:0000256" key="1">
    <source>
        <dbReference type="ARBA" id="ARBA00022737"/>
    </source>
</evidence>
<gene>
    <name evidence="4" type="ORF">BFJ65_g6699</name>
</gene>
<accession>A0A3L6NP62</accession>
<evidence type="ECO:0000256" key="3">
    <source>
        <dbReference type="PROSITE-ProRule" id="PRU00023"/>
    </source>
</evidence>